<name>A0AAX4HLT9_9BACT</name>
<gene>
    <name evidence="2" type="ORF">SOO65_15735</name>
</gene>
<evidence type="ECO:0000313" key="3">
    <source>
        <dbReference type="Proteomes" id="UP001324634"/>
    </source>
</evidence>
<dbReference type="PROSITE" id="PS50263">
    <property type="entry name" value="CN_HYDROLASE"/>
    <property type="match status" value="1"/>
</dbReference>
<dbReference type="AlphaFoldDB" id="A0AAX4HLT9"/>
<dbReference type="GO" id="GO:0016787">
    <property type="term" value="F:hydrolase activity"/>
    <property type="evidence" value="ECO:0007669"/>
    <property type="project" value="UniProtKB-KW"/>
</dbReference>
<dbReference type="EMBL" id="CP139487">
    <property type="protein sequence ID" value="WPU64145.1"/>
    <property type="molecule type" value="Genomic_DNA"/>
</dbReference>
<accession>A0AAX4HLT9</accession>
<dbReference type="PANTHER" id="PTHR23088">
    <property type="entry name" value="NITRILASE-RELATED"/>
    <property type="match status" value="1"/>
</dbReference>
<evidence type="ECO:0000313" key="2">
    <source>
        <dbReference type="EMBL" id="WPU64145.1"/>
    </source>
</evidence>
<protein>
    <submittedName>
        <fullName evidence="2">Nitrilase-related carbon-nitrogen hydrolase</fullName>
    </submittedName>
</protein>
<feature type="domain" description="CN hydrolase" evidence="1">
    <location>
        <begin position="1"/>
        <end position="242"/>
    </location>
</feature>
<dbReference type="KEGG" id="psti:SOO65_15735"/>
<dbReference type="Pfam" id="PF00795">
    <property type="entry name" value="CN_hydrolase"/>
    <property type="match status" value="1"/>
</dbReference>
<dbReference type="PANTHER" id="PTHR23088:SF50">
    <property type="entry name" value="HYDROLASE YHCX"/>
    <property type="match status" value="1"/>
</dbReference>
<dbReference type="InterPro" id="IPR003010">
    <property type="entry name" value="C-N_Hydrolase"/>
</dbReference>
<dbReference type="Proteomes" id="UP001324634">
    <property type="component" value="Chromosome"/>
</dbReference>
<dbReference type="InterPro" id="IPR036526">
    <property type="entry name" value="C-N_Hydrolase_sf"/>
</dbReference>
<keyword evidence="2" id="KW-0378">Hydrolase</keyword>
<dbReference type="RefSeq" id="WP_321392377.1">
    <property type="nucleotide sequence ID" value="NZ_CP139487.1"/>
</dbReference>
<organism evidence="2 3">
    <name type="scientific">Peredibacter starrii</name>
    <dbReference type="NCBI Taxonomy" id="28202"/>
    <lineage>
        <taxon>Bacteria</taxon>
        <taxon>Pseudomonadati</taxon>
        <taxon>Bdellovibrionota</taxon>
        <taxon>Bacteriovoracia</taxon>
        <taxon>Bacteriovoracales</taxon>
        <taxon>Bacteriovoracaceae</taxon>
        <taxon>Peredibacter</taxon>
    </lineage>
</organism>
<keyword evidence="3" id="KW-1185">Reference proteome</keyword>
<dbReference type="Gene3D" id="3.60.110.10">
    <property type="entry name" value="Carbon-nitrogen hydrolase"/>
    <property type="match status" value="1"/>
</dbReference>
<sequence>MKISVISYSLSHDPDSILEWKSKLLGEIEKCVLSGSEIILYPEFFIMGLGKYFPGLDPKDQIEKVADYVTNDLLPDVKKHLPQKEVLLVLGSAPRKSNGKIFNSAPILHKGQWLFQDKLYLTPWETDFTPGEELGVFEFKGLKTAVVICFDSEQPDLSVKLKEEGVDLVLVPSATTNTNGSQRVNRCASARSIELGAAVVTALLVGDSVVELIDHNEGKSGVFLPAQEDITVKQEVYSEYSTSKHVVAQYELNIPMLKKLKERSSETKPFHERIKPQLRVSCR</sequence>
<dbReference type="SUPFAM" id="SSF56317">
    <property type="entry name" value="Carbon-nitrogen hydrolase"/>
    <property type="match status" value="1"/>
</dbReference>
<reference evidence="2 3" key="1">
    <citation type="submission" date="2023-11" db="EMBL/GenBank/DDBJ databases">
        <title>Peredibacter starrii A3.12.</title>
        <authorList>
            <person name="Mitchell R.J."/>
        </authorList>
    </citation>
    <scope>NUCLEOTIDE SEQUENCE [LARGE SCALE GENOMIC DNA]</scope>
    <source>
        <strain evidence="2 3">A3.12</strain>
    </source>
</reference>
<proteinExistence type="predicted"/>
<evidence type="ECO:0000259" key="1">
    <source>
        <dbReference type="PROSITE" id="PS50263"/>
    </source>
</evidence>